<reference evidence="4" key="1">
    <citation type="submission" date="2018-05" db="EMBL/GenBank/DDBJ databases">
        <authorList>
            <person name="Lanie J.A."/>
            <person name="Ng W.-L."/>
            <person name="Kazmierczak K.M."/>
            <person name="Andrzejewski T.M."/>
            <person name="Davidsen T.M."/>
            <person name="Wayne K.J."/>
            <person name="Tettelin H."/>
            <person name="Glass J.I."/>
            <person name="Rusch D."/>
            <person name="Podicherti R."/>
            <person name="Tsui H.-C.T."/>
            <person name="Winkler M.E."/>
        </authorList>
    </citation>
    <scope>NUCLEOTIDE SEQUENCE</scope>
</reference>
<dbReference type="AlphaFoldDB" id="A0A383CLD3"/>
<dbReference type="InterPro" id="IPR036291">
    <property type="entry name" value="NAD(P)-bd_dom_sf"/>
</dbReference>
<evidence type="ECO:0000259" key="2">
    <source>
        <dbReference type="Pfam" id="PF01408"/>
    </source>
</evidence>
<dbReference type="InterPro" id="IPR055170">
    <property type="entry name" value="GFO_IDH_MocA-like_dom"/>
</dbReference>
<sequence length="240" mass="25554">SGHMEHRIGLIGCGGIAGTWIKAVDAQPDSRIEVAFDLDEEAARERAQEAGARAVTDLDELLGADVDVVVIGTPTPSHPELVIRAAAAGKHVLCEKPMALTLKECQAMIDACKTAGVQLAIGHTIRFFGTFRSVRRLVTEGVIGTPVSGSFDRTGATKPRRVDDDPRWSGHWREDARNSGGSVLEGFIHELDCTRCVFGTVAGVSADIAGNQEYDGYLSPQTVQGLVRFESGALVTARTG</sequence>
<accession>A0A383CLD3</accession>
<dbReference type="SUPFAM" id="SSF55347">
    <property type="entry name" value="Glyceraldehyde-3-phosphate dehydrogenase-like, C-terminal domain"/>
    <property type="match status" value="1"/>
</dbReference>
<dbReference type="Pfam" id="PF22725">
    <property type="entry name" value="GFO_IDH_MocA_C3"/>
    <property type="match status" value="1"/>
</dbReference>
<dbReference type="PANTHER" id="PTHR43818">
    <property type="entry name" value="BCDNA.GH03377"/>
    <property type="match status" value="1"/>
</dbReference>
<protein>
    <recommendedName>
        <fullName evidence="5">Gfo/Idh/MocA-like oxidoreductase N-terminal domain-containing protein</fullName>
    </recommendedName>
</protein>
<gene>
    <name evidence="4" type="ORF">METZ01_LOCUS486060</name>
</gene>
<feature type="non-terminal residue" evidence="4">
    <location>
        <position position="240"/>
    </location>
</feature>
<evidence type="ECO:0000259" key="3">
    <source>
        <dbReference type="Pfam" id="PF22725"/>
    </source>
</evidence>
<dbReference type="SUPFAM" id="SSF51735">
    <property type="entry name" value="NAD(P)-binding Rossmann-fold domains"/>
    <property type="match status" value="1"/>
</dbReference>
<feature type="domain" description="GFO/IDH/MocA-like oxidoreductase" evidence="3">
    <location>
        <begin position="131"/>
        <end position="238"/>
    </location>
</feature>
<feature type="domain" description="Gfo/Idh/MocA-like oxidoreductase N-terminal" evidence="2">
    <location>
        <begin position="7"/>
        <end position="123"/>
    </location>
</feature>
<evidence type="ECO:0000256" key="1">
    <source>
        <dbReference type="ARBA" id="ARBA00023002"/>
    </source>
</evidence>
<proteinExistence type="predicted"/>
<dbReference type="GO" id="GO:0000166">
    <property type="term" value="F:nucleotide binding"/>
    <property type="evidence" value="ECO:0007669"/>
    <property type="project" value="InterPro"/>
</dbReference>
<dbReference type="Gene3D" id="3.30.360.10">
    <property type="entry name" value="Dihydrodipicolinate Reductase, domain 2"/>
    <property type="match status" value="1"/>
</dbReference>
<dbReference type="InterPro" id="IPR050463">
    <property type="entry name" value="Gfo/Idh/MocA_oxidrdct_glycsds"/>
</dbReference>
<dbReference type="Pfam" id="PF01408">
    <property type="entry name" value="GFO_IDH_MocA"/>
    <property type="match status" value="1"/>
</dbReference>
<feature type="non-terminal residue" evidence="4">
    <location>
        <position position="1"/>
    </location>
</feature>
<dbReference type="Gene3D" id="3.40.50.720">
    <property type="entry name" value="NAD(P)-binding Rossmann-like Domain"/>
    <property type="match status" value="1"/>
</dbReference>
<dbReference type="InterPro" id="IPR000683">
    <property type="entry name" value="Gfo/Idh/MocA-like_OxRdtase_N"/>
</dbReference>
<organism evidence="4">
    <name type="scientific">marine metagenome</name>
    <dbReference type="NCBI Taxonomy" id="408172"/>
    <lineage>
        <taxon>unclassified sequences</taxon>
        <taxon>metagenomes</taxon>
        <taxon>ecological metagenomes</taxon>
    </lineage>
</organism>
<dbReference type="EMBL" id="UINC01209959">
    <property type="protein sequence ID" value="SVE33206.1"/>
    <property type="molecule type" value="Genomic_DNA"/>
</dbReference>
<dbReference type="GO" id="GO:0016491">
    <property type="term" value="F:oxidoreductase activity"/>
    <property type="evidence" value="ECO:0007669"/>
    <property type="project" value="UniProtKB-KW"/>
</dbReference>
<evidence type="ECO:0000313" key="4">
    <source>
        <dbReference type="EMBL" id="SVE33206.1"/>
    </source>
</evidence>
<evidence type="ECO:0008006" key="5">
    <source>
        <dbReference type="Google" id="ProtNLM"/>
    </source>
</evidence>
<keyword evidence="1" id="KW-0560">Oxidoreductase</keyword>
<name>A0A383CLD3_9ZZZZ</name>
<dbReference type="PANTHER" id="PTHR43818:SF11">
    <property type="entry name" value="BCDNA.GH03377"/>
    <property type="match status" value="1"/>
</dbReference>